<feature type="transmembrane region" description="Helical" evidence="8">
    <location>
        <begin position="123"/>
        <end position="147"/>
    </location>
</feature>
<dbReference type="GO" id="GO:0016020">
    <property type="term" value="C:membrane"/>
    <property type="evidence" value="ECO:0007669"/>
    <property type="project" value="UniProtKB-SubCell"/>
</dbReference>
<evidence type="ECO:0000256" key="7">
    <source>
        <dbReference type="ARBA" id="ARBA00049551"/>
    </source>
</evidence>
<feature type="transmembrane region" description="Helical" evidence="8">
    <location>
        <begin position="47"/>
        <end position="63"/>
    </location>
</feature>
<feature type="transmembrane region" description="Helical" evidence="8">
    <location>
        <begin position="346"/>
        <end position="365"/>
    </location>
</feature>
<feature type="transmembrane region" description="Helical" evidence="8">
    <location>
        <begin position="219"/>
        <end position="237"/>
    </location>
</feature>
<feature type="transmembrane region" description="Helical" evidence="8">
    <location>
        <begin position="311"/>
        <end position="334"/>
    </location>
</feature>
<dbReference type="PANTHER" id="PTHR42829:SF2">
    <property type="entry name" value="NADH-UBIQUINONE OXIDOREDUCTASE CHAIN 5"/>
    <property type="match status" value="1"/>
</dbReference>
<feature type="transmembrane region" description="Helical" evidence="8">
    <location>
        <begin position="418"/>
        <end position="437"/>
    </location>
</feature>
<evidence type="ECO:0000256" key="8">
    <source>
        <dbReference type="SAM" id="Phobius"/>
    </source>
</evidence>
<organism evidence="10">
    <name type="scientific">Thaparocleidus asoti</name>
    <dbReference type="NCBI Taxonomy" id="341077"/>
    <lineage>
        <taxon>Eukaryota</taxon>
        <taxon>Metazoa</taxon>
        <taxon>Spiralia</taxon>
        <taxon>Lophotrochozoa</taxon>
        <taxon>Platyhelminthes</taxon>
        <taxon>Monogenea</taxon>
        <taxon>Monopisthocotylea</taxon>
        <taxon>Dactylogyridea</taxon>
        <taxon>Ancylodiscoididae</taxon>
        <taxon>Thaparocleidus</taxon>
    </lineage>
</organism>
<evidence type="ECO:0000256" key="5">
    <source>
        <dbReference type="ARBA" id="ARBA00023136"/>
    </source>
</evidence>
<feature type="transmembrane region" description="Helical" evidence="8">
    <location>
        <begin position="458"/>
        <end position="478"/>
    </location>
</feature>
<keyword evidence="5 8" id="KW-0472">Membrane</keyword>
<feature type="transmembrane region" description="Helical" evidence="8">
    <location>
        <begin position="153"/>
        <end position="179"/>
    </location>
</feature>
<proteinExistence type="predicted"/>
<comment type="subcellular location">
    <subcellularLocation>
        <location evidence="1">Membrane</location>
        <topology evidence="1">Multi-pass membrane protein</topology>
    </subcellularLocation>
</comment>
<comment type="catalytic activity">
    <reaction evidence="7">
        <text>a ubiquinone + NADH + 5 H(+)(in) = a ubiquinol + NAD(+) + 4 H(+)(out)</text>
        <dbReference type="Rhea" id="RHEA:29091"/>
        <dbReference type="Rhea" id="RHEA-COMP:9565"/>
        <dbReference type="Rhea" id="RHEA-COMP:9566"/>
        <dbReference type="ChEBI" id="CHEBI:15378"/>
        <dbReference type="ChEBI" id="CHEBI:16389"/>
        <dbReference type="ChEBI" id="CHEBI:17976"/>
        <dbReference type="ChEBI" id="CHEBI:57540"/>
        <dbReference type="ChEBI" id="CHEBI:57945"/>
        <dbReference type="EC" id="7.1.1.2"/>
    </reaction>
</comment>
<dbReference type="GO" id="GO:0015990">
    <property type="term" value="P:electron transport coupled proton transport"/>
    <property type="evidence" value="ECO:0007669"/>
    <property type="project" value="TreeGrafter"/>
</dbReference>
<feature type="transmembrane region" description="Helical" evidence="8">
    <location>
        <begin position="99"/>
        <end position="116"/>
    </location>
</feature>
<gene>
    <name evidence="10" type="primary">nad5</name>
</gene>
<dbReference type="EMBL" id="MN151340">
    <property type="protein sequence ID" value="QOI72771.1"/>
    <property type="molecule type" value="Genomic_DNA"/>
</dbReference>
<protein>
    <recommendedName>
        <fullName evidence="2">NADH:ubiquinone reductase (H(+)-translocating)</fullName>
        <ecNumber evidence="2">7.1.1.2</ecNumber>
    </recommendedName>
    <alternativeName>
        <fullName evidence="6">NADH dehydrogenase subunit 5</fullName>
    </alternativeName>
</protein>
<reference evidence="10" key="1">
    <citation type="journal article" date="2019" name="Int. J. Mol. Sci.">
        <title>Mitochondrial Genomes of Two Thaparocleidus Species (Platyhelminthes: Monogenea) Reveal the First rRNA Gene Rearrangement among the Neodermata.</title>
        <authorList>
            <person name="Zhang D."/>
            <person name="Zou H."/>
            <person name="Jakovlic I."/>
            <person name="Wu S.G."/>
            <person name="Li M."/>
            <person name="Zhang J."/>
            <person name="Chen R."/>
            <person name="Li W.X."/>
            <person name="Wang G.T."/>
        </authorList>
    </citation>
    <scope>NUCLEOTIDE SEQUENCE</scope>
</reference>
<name>A0A7L8ZRV6_9PLAT</name>
<dbReference type="PRINTS" id="PR01434">
    <property type="entry name" value="NADHDHGNASE5"/>
</dbReference>
<dbReference type="GO" id="GO:0003954">
    <property type="term" value="F:NADH dehydrogenase activity"/>
    <property type="evidence" value="ECO:0007669"/>
    <property type="project" value="TreeGrafter"/>
</dbReference>
<keyword evidence="3 8" id="KW-0812">Transmembrane</keyword>
<evidence type="ECO:0000259" key="9">
    <source>
        <dbReference type="Pfam" id="PF00361"/>
    </source>
</evidence>
<dbReference type="InterPro" id="IPR003945">
    <property type="entry name" value="NU5C-like"/>
</dbReference>
<evidence type="ECO:0000256" key="4">
    <source>
        <dbReference type="ARBA" id="ARBA00022989"/>
    </source>
</evidence>
<feature type="transmembrane region" description="Helical" evidence="8">
    <location>
        <begin position="386"/>
        <end position="406"/>
    </location>
</feature>
<feature type="domain" description="NADH:quinone oxidoreductase/Mrp antiporter transmembrane" evidence="9">
    <location>
        <begin position="93"/>
        <end position="360"/>
    </location>
</feature>
<keyword evidence="4 8" id="KW-1133">Transmembrane helix</keyword>
<feature type="transmembrane region" description="Helical" evidence="8">
    <location>
        <begin position="498"/>
        <end position="520"/>
    </location>
</feature>
<evidence type="ECO:0000256" key="3">
    <source>
        <dbReference type="ARBA" id="ARBA00022692"/>
    </source>
</evidence>
<feature type="transmembrane region" description="Helical" evidence="8">
    <location>
        <begin position="244"/>
        <end position="263"/>
    </location>
</feature>
<dbReference type="PANTHER" id="PTHR42829">
    <property type="entry name" value="NADH-UBIQUINONE OXIDOREDUCTASE CHAIN 5"/>
    <property type="match status" value="1"/>
</dbReference>
<dbReference type="EC" id="7.1.1.2" evidence="2"/>
<keyword evidence="10" id="KW-0496">Mitochondrion</keyword>
<dbReference type="GO" id="GO:0042773">
    <property type="term" value="P:ATP synthesis coupled electron transport"/>
    <property type="evidence" value="ECO:0007669"/>
    <property type="project" value="InterPro"/>
</dbReference>
<evidence type="ECO:0000256" key="6">
    <source>
        <dbReference type="ARBA" id="ARBA00031027"/>
    </source>
</evidence>
<evidence type="ECO:0000256" key="1">
    <source>
        <dbReference type="ARBA" id="ARBA00004141"/>
    </source>
</evidence>
<dbReference type="GO" id="GO:0008137">
    <property type="term" value="F:NADH dehydrogenase (ubiquinone) activity"/>
    <property type="evidence" value="ECO:0007669"/>
    <property type="project" value="UniProtKB-EC"/>
</dbReference>
<accession>A0A7L8ZRV6</accession>
<sequence>MLFFFIICCFSLLSFIVIFSDSALDILSIVSSNIFLNFSLNFSYTSIFFYFMLIFCSFISLNFSNHYFNWSGNNLNKLILLFLLVMFALVITNDLMLSLIFWEYLGFVSFILILYYSNYDTLFAANATLITSRLGDCGLFFLIAYFLNSGLYAGLYILILVALIVVTKSAIFPLSSWLLEAMRAPTPVSSLVHSSTLVTAGVWFLLNYGWLIIQIVGDTLIYLSLISIILSALGAVYYKDLKKIIALSTCNNVSWCIVYYIFGCEFLCLVQLVTHGIAKCSLFICIGDLLSCSYGSQNYMSLVSVVNNSKFNWLANIILVFLVCGVPLNGVYFSKHLLLISINHNVNIFVCILLFVGVFLSYCYSGRLVSMVSYNNFFISNNLNNIFYLMASLVVLGSLFNGIFVWNSLELGELSCLISSFLIFIQLGGLFIGYLLANVNNNSNFISIFLGQDLLLRLFSSIYMLNIGLYNVLVNFRFEVYVVTELILFKAKFINNSVILLGNSLVVFLFLLCFFIIFGFSII</sequence>
<feature type="transmembrane region" description="Helical" evidence="8">
    <location>
        <begin position="191"/>
        <end position="213"/>
    </location>
</feature>
<geneLocation type="mitochondrion" evidence="10"/>
<dbReference type="AlphaFoldDB" id="A0A7L8ZRV6"/>
<dbReference type="Pfam" id="PF00361">
    <property type="entry name" value="Proton_antipo_M"/>
    <property type="match status" value="1"/>
</dbReference>
<feature type="transmembrane region" description="Helical" evidence="8">
    <location>
        <begin position="75"/>
        <end position="93"/>
    </location>
</feature>
<evidence type="ECO:0000313" key="10">
    <source>
        <dbReference type="EMBL" id="QOI72771.1"/>
    </source>
</evidence>
<dbReference type="InterPro" id="IPR001750">
    <property type="entry name" value="ND/Mrp_TM"/>
</dbReference>
<evidence type="ECO:0000256" key="2">
    <source>
        <dbReference type="ARBA" id="ARBA00012944"/>
    </source>
</evidence>